<keyword evidence="2" id="KW-0472">Membrane</keyword>
<feature type="compositionally biased region" description="Polar residues" evidence="1">
    <location>
        <begin position="147"/>
        <end position="158"/>
    </location>
</feature>
<feature type="region of interest" description="Disordered" evidence="1">
    <location>
        <begin position="278"/>
        <end position="324"/>
    </location>
</feature>
<keyword evidence="4" id="KW-1185">Reference proteome</keyword>
<reference evidence="3 4" key="1">
    <citation type="journal article" date="2024" name="Commun. Biol.">
        <title>Comparative genomic analysis of thermophilic fungi reveals convergent evolutionary adaptations and gene losses.</title>
        <authorList>
            <person name="Steindorff A.S."/>
            <person name="Aguilar-Pontes M.V."/>
            <person name="Robinson A.J."/>
            <person name="Andreopoulos B."/>
            <person name="LaButti K."/>
            <person name="Kuo A."/>
            <person name="Mondo S."/>
            <person name="Riley R."/>
            <person name="Otillar R."/>
            <person name="Haridas S."/>
            <person name="Lipzen A."/>
            <person name="Grimwood J."/>
            <person name="Schmutz J."/>
            <person name="Clum A."/>
            <person name="Reid I.D."/>
            <person name="Moisan M.C."/>
            <person name="Butler G."/>
            <person name="Nguyen T.T.M."/>
            <person name="Dewar K."/>
            <person name="Conant G."/>
            <person name="Drula E."/>
            <person name="Henrissat B."/>
            <person name="Hansel C."/>
            <person name="Singer S."/>
            <person name="Hutchinson M.I."/>
            <person name="de Vries R.P."/>
            <person name="Natvig D.O."/>
            <person name="Powell A.J."/>
            <person name="Tsang A."/>
            <person name="Grigoriev I.V."/>
        </authorList>
    </citation>
    <scope>NUCLEOTIDE SEQUENCE [LARGE SCALE GENOMIC DNA]</scope>
    <source>
        <strain evidence="3 4">CBS 620.91</strain>
    </source>
</reference>
<organism evidence="3 4">
    <name type="scientific">Humicola insolens</name>
    <name type="common">Soft-rot fungus</name>
    <dbReference type="NCBI Taxonomy" id="85995"/>
    <lineage>
        <taxon>Eukaryota</taxon>
        <taxon>Fungi</taxon>
        <taxon>Dikarya</taxon>
        <taxon>Ascomycota</taxon>
        <taxon>Pezizomycotina</taxon>
        <taxon>Sordariomycetes</taxon>
        <taxon>Sordariomycetidae</taxon>
        <taxon>Sordariales</taxon>
        <taxon>Chaetomiaceae</taxon>
        <taxon>Mycothermus</taxon>
    </lineage>
</organism>
<proteinExistence type="predicted"/>
<sequence length="633" mass="65527">MDVTSSNTCDGCYVNPAEIRQQPWDPRVCIEDCRAQFLRTAYPGWTETEGWREGCGSLDRGTALSEFWQLYWCDSVFCGVANSQGGLGQDPNVNFVINTCQNNGFFNIFDPGPPPAEFACTTETKPTSCSPTGTPSTTTPPQATESGKSQTTTESSTLAGPGVIPQPTTNPKTSPSTSGNELTGQGKAAIAICSVLALLLLLSLVVVFIRRRKQRKALAGAGLRPRRSPDGGIIIDHSIGPTSSPTPLITPVKTAGGGVRTIIAPPLRLRDHKFTLPSIFRRGGDRSPSPPLTPLTTADEQPSDSGGAVHFPTSPLYSPTTSKLTPRYERVGGVAAIPRTYTSTSAAARERERQYSQHYAPSGVGRAVATAGGPYNRGSGSASSVYSATGGEPSTGHSSMRNETSIAAPSPSLSPMRPPRPHEEVLDIPGLLGTSSSAGSSIRAASGGGGGGSTAAGRTWDFGDGIGARSSPRRTAASGSGTPTSPPPPQPPLSPPAVRALQRAPPGVAPSPSPSMTSSSSSVLRGSAWREHATGSTPVPATPTTPRAPPPSVASGRTATTGTTWRSPPSSTPPPPYYARLSERDSPVPQEVVPEKKVTFDFEERADVAGAAGSGYAWAGSSTQESGTGKKAG</sequence>
<gene>
    <name evidence="3" type="ORF">VTJ49DRAFT_1097</name>
</gene>
<feature type="transmembrane region" description="Helical" evidence="2">
    <location>
        <begin position="188"/>
        <end position="209"/>
    </location>
</feature>
<feature type="region of interest" description="Disordered" evidence="1">
    <location>
        <begin position="117"/>
        <end position="183"/>
    </location>
</feature>
<keyword evidence="2" id="KW-1133">Transmembrane helix</keyword>
<evidence type="ECO:0000256" key="1">
    <source>
        <dbReference type="SAM" id="MobiDB-lite"/>
    </source>
</evidence>
<dbReference type="EMBL" id="JAZGSY010000139">
    <property type="protein sequence ID" value="KAL1839818.1"/>
    <property type="molecule type" value="Genomic_DNA"/>
</dbReference>
<accession>A0ABR3VDP6</accession>
<feature type="compositionally biased region" description="Low complexity" evidence="1">
    <location>
        <begin position="430"/>
        <end position="445"/>
    </location>
</feature>
<feature type="compositionally biased region" description="Polar residues" evidence="1">
    <location>
        <begin position="378"/>
        <end position="387"/>
    </location>
</feature>
<evidence type="ECO:0000313" key="4">
    <source>
        <dbReference type="Proteomes" id="UP001583172"/>
    </source>
</evidence>
<feature type="compositionally biased region" description="Low complexity" evidence="1">
    <location>
        <begin position="560"/>
        <end position="569"/>
    </location>
</feature>
<evidence type="ECO:0000313" key="3">
    <source>
        <dbReference type="EMBL" id="KAL1839818.1"/>
    </source>
</evidence>
<feature type="region of interest" description="Disordered" evidence="1">
    <location>
        <begin position="370"/>
        <end position="592"/>
    </location>
</feature>
<protein>
    <submittedName>
        <fullName evidence="3">Uncharacterized protein</fullName>
    </submittedName>
</protein>
<feature type="compositionally biased region" description="Pro residues" evidence="1">
    <location>
        <begin position="484"/>
        <end position="495"/>
    </location>
</feature>
<comment type="caution">
    <text evidence="3">The sequence shown here is derived from an EMBL/GenBank/DDBJ whole genome shotgun (WGS) entry which is preliminary data.</text>
</comment>
<name>A0ABR3VDP6_HUMIN</name>
<feature type="compositionally biased region" description="Low complexity" evidence="1">
    <location>
        <begin position="165"/>
        <end position="178"/>
    </location>
</feature>
<evidence type="ECO:0000256" key="2">
    <source>
        <dbReference type="SAM" id="Phobius"/>
    </source>
</evidence>
<feature type="compositionally biased region" description="Polar residues" evidence="1">
    <location>
        <begin position="315"/>
        <end position="324"/>
    </location>
</feature>
<dbReference type="Proteomes" id="UP001583172">
    <property type="component" value="Unassembled WGS sequence"/>
</dbReference>
<feature type="compositionally biased region" description="Pro residues" evidence="1">
    <location>
        <begin position="540"/>
        <end position="552"/>
    </location>
</feature>
<keyword evidence="2" id="KW-0812">Transmembrane</keyword>
<feature type="compositionally biased region" description="Polar residues" evidence="1">
    <location>
        <begin position="395"/>
        <end position="407"/>
    </location>
</feature>
<feature type="compositionally biased region" description="Low complexity" evidence="1">
    <location>
        <begin position="124"/>
        <end position="146"/>
    </location>
</feature>